<sequence length="205" mass="24262">MQRAIEILEVLRFSSKLKSQERTIKLSWERQESVADHSWHLCLMALLVFPHLENKIDLLKVLKMALVHDLVEAEIGDIPYGITATNETIKKEKEKNERKKIKKIRDMVGGDLGKEIYDLWNEFEDMKTNEARLVKTLDSLEAQFQSISFDINYWDDYFYKVALNKNKAQMFCKGEDILEKLTIEIARRMEDEFRKIGLDVDKMWE</sequence>
<dbReference type="AlphaFoldDB" id="A0A1F5S838"/>
<proteinExistence type="predicted"/>
<dbReference type="GO" id="GO:0002953">
    <property type="term" value="F:5'-deoxynucleotidase activity"/>
    <property type="evidence" value="ECO:0007669"/>
    <property type="project" value="InterPro"/>
</dbReference>
<protein>
    <recommendedName>
        <fullName evidence="3">HD domain-containing protein</fullName>
    </recommendedName>
</protein>
<dbReference type="SUPFAM" id="SSF109604">
    <property type="entry name" value="HD-domain/PDEase-like"/>
    <property type="match status" value="1"/>
</dbReference>
<dbReference type="GO" id="GO:0005737">
    <property type="term" value="C:cytoplasm"/>
    <property type="evidence" value="ECO:0007669"/>
    <property type="project" value="TreeGrafter"/>
</dbReference>
<dbReference type="Pfam" id="PF13023">
    <property type="entry name" value="HD_3"/>
    <property type="match status" value="1"/>
</dbReference>
<evidence type="ECO:0000313" key="5">
    <source>
        <dbReference type="Proteomes" id="UP000178323"/>
    </source>
</evidence>
<reference evidence="4 5" key="1">
    <citation type="journal article" date="2016" name="Nat. Commun.">
        <title>Thousands of microbial genomes shed light on interconnected biogeochemical processes in an aquifer system.</title>
        <authorList>
            <person name="Anantharaman K."/>
            <person name="Brown C.T."/>
            <person name="Hug L.A."/>
            <person name="Sharon I."/>
            <person name="Castelle C.J."/>
            <person name="Probst A.J."/>
            <person name="Thomas B.C."/>
            <person name="Singh A."/>
            <person name="Wilkins M.J."/>
            <person name="Karaoz U."/>
            <person name="Brodie E.L."/>
            <person name="Williams K.H."/>
            <person name="Hubbard S.S."/>
            <person name="Banfield J.F."/>
        </authorList>
    </citation>
    <scope>NUCLEOTIDE SEQUENCE [LARGE SCALE GENOMIC DNA]</scope>
</reference>
<feature type="domain" description="HD" evidence="3">
    <location>
        <begin position="16"/>
        <end position="162"/>
    </location>
</feature>
<dbReference type="InterPro" id="IPR039356">
    <property type="entry name" value="YfbR/HDDC2"/>
</dbReference>
<name>A0A1F5S838_9BACT</name>
<evidence type="ECO:0000313" key="4">
    <source>
        <dbReference type="EMBL" id="OGF22421.1"/>
    </source>
</evidence>
<gene>
    <name evidence="4" type="ORF">A2Y83_00030</name>
</gene>
<dbReference type="PANTHER" id="PTHR11845">
    <property type="entry name" value="5'-DEOXYNUCLEOTIDASE HDDC2"/>
    <property type="match status" value="1"/>
</dbReference>
<evidence type="ECO:0000256" key="2">
    <source>
        <dbReference type="ARBA" id="ARBA00022801"/>
    </source>
</evidence>
<evidence type="ECO:0000256" key="1">
    <source>
        <dbReference type="ARBA" id="ARBA00022723"/>
    </source>
</evidence>
<organism evidence="4 5">
    <name type="scientific">Candidatus Falkowbacteria bacterium RBG_13_39_14</name>
    <dbReference type="NCBI Taxonomy" id="1797985"/>
    <lineage>
        <taxon>Bacteria</taxon>
        <taxon>Candidatus Falkowiibacteriota</taxon>
    </lineage>
</organism>
<keyword evidence="2" id="KW-0378">Hydrolase</keyword>
<evidence type="ECO:0000259" key="3">
    <source>
        <dbReference type="Pfam" id="PF13023"/>
    </source>
</evidence>
<dbReference type="STRING" id="1797985.A2Y83_00030"/>
<keyword evidence="1" id="KW-0479">Metal-binding</keyword>
<dbReference type="EMBL" id="MFFS01000027">
    <property type="protein sequence ID" value="OGF22421.1"/>
    <property type="molecule type" value="Genomic_DNA"/>
</dbReference>
<comment type="caution">
    <text evidence="4">The sequence shown here is derived from an EMBL/GenBank/DDBJ whole genome shotgun (WGS) entry which is preliminary data.</text>
</comment>
<dbReference type="Proteomes" id="UP000178323">
    <property type="component" value="Unassembled WGS sequence"/>
</dbReference>
<dbReference type="GO" id="GO:0046872">
    <property type="term" value="F:metal ion binding"/>
    <property type="evidence" value="ECO:0007669"/>
    <property type="project" value="UniProtKB-KW"/>
</dbReference>
<accession>A0A1F5S838</accession>
<dbReference type="PANTHER" id="PTHR11845:SF13">
    <property type="entry name" value="5'-DEOXYNUCLEOTIDASE HDDC2"/>
    <property type="match status" value="1"/>
</dbReference>
<dbReference type="Gene3D" id="1.10.3210.10">
    <property type="entry name" value="Hypothetical protein af1432"/>
    <property type="match status" value="1"/>
</dbReference>
<dbReference type="InterPro" id="IPR006674">
    <property type="entry name" value="HD_domain"/>
</dbReference>